<feature type="compositionally biased region" description="Polar residues" evidence="1">
    <location>
        <begin position="16"/>
        <end position="27"/>
    </location>
</feature>
<gene>
    <name evidence="2" type="ORF">LAMO00422_LOCUS1526</name>
</gene>
<sequence length="236" mass="26143">MSIASTRLETSDDATAPTSLTQESESSGGVDVIESGGEGDADGKAVGGDTQSQAIQRSIEAVCSEMSGTWKLVKTRGEIQQFLRDQGYSYLFSQMGAAFLRAGFSKREEVDVTHQSFKCTETGAPMKKSFSQTYRLPLTTIISNNKEKMKYDRESKQHKIQVLDPNGSTIMISAAWLADDLSKPTLVFETYEKYPKIVQRYVEKDSGRMVAIVRCVNKEGNPMLGSLIQEYERMSS</sequence>
<accession>A0A7S0CRD1</accession>
<evidence type="ECO:0000313" key="2">
    <source>
        <dbReference type="EMBL" id="CAD8431124.1"/>
    </source>
</evidence>
<dbReference type="EMBL" id="HBEM01002129">
    <property type="protein sequence ID" value="CAD8431124.1"/>
    <property type="molecule type" value="Transcribed_RNA"/>
</dbReference>
<evidence type="ECO:0000256" key="1">
    <source>
        <dbReference type="SAM" id="MobiDB-lite"/>
    </source>
</evidence>
<name>A0A7S0CRD1_9EUKA</name>
<protein>
    <submittedName>
        <fullName evidence="2">Uncharacterized protein</fullName>
    </submittedName>
</protein>
<organism evidence="2">
    <name type="scientific">Amorphochlora amoebiformis</name>
    <dbReference type="NCBI Taxonomy" id="1561963"/>
    <lineage>
        <taxon>Eukaryota</taxon>
        <taxon>Sar</taxon>
        <taxon>Rhizaria</taxon>
        <taxon>Cercozoa</taxon>
        <taxon>Chlorarachniophyceae</taxon>
        <taxon>Amorphochlora</taxon>
    </lineage>
</organism>
<dbReference type="AlphaFoldDB" id="A0A7S0CRD1"/>
<proteinExistence type="predicted"/>
<feature type="region of interest" description="Disordered" evidence="1">
    <location>
        <begin position="1"/>
        <end position="51"/>
    </location>
</feature>
<reference evidence="2" key="1">
    <citation type="submission" date="2021-01" db="EMBL/GenBank/DDBJ databases">
        <authorList>
            <person name="Corre E."/>
            <person name="Pelletier E."/>
            <person name="Niang G."/>
            <person name="Scheremetjew M."/>
            <person name="Finn R."/>
            <person name="Kale V."/>
            <person name="Holt S."/>
            <person name="Cochrane G."/>
            <person name="Meng A."/>
            <person name="Brown T."/>
            <person name="Cohen L."/>
        </authorList>
    </citation>
    <scope>NUCLEOTIDE SEQUENCE</scope>
    <source>
        <strain evidence="2">CCMP2058</strain>
    </source>
</reference>